<evidence type="ECO:0000313" key="2">
    <source>
        <dbReference type="Proteomes" id="UP000272428"/>
    </source>
</evidence>
<dbReference type="Proteomes" id="UP000272428">
    <property type="component" value="Unassembled WGS sequence"/>
</dbReference>
<dbReference type="RefSeq" id="WP_121460691.1">
    <property type="nucleotide sequence ID" value="NZ_RBXB01000001.1"/>
</dbReference>
<name>A0A495SNB3_9FLAO</name>
<evidence type="ECO:0000313" key="1">
    <source>
        <dbReference type="EMBL" id="RKT01809.1"/>
    </source>
</evidence>
<reference evidence="1 2" key="1">
    <citation type="submission" date="2018-10" db="EMBL/GenBank/DDBJ databases">
        <title>Genomic Encyclopedia of Archaeal and Bacterial Type Strains, Phase II (KMG-II): from individual species to whole genera.</title>
        <authorList>
            <person name="Goeker M."/>
        </authorList>
    </citation>
    <scope>NUCLEOTIDE SEQUENCE [LARGE SCALE GENOMIC DNA]</scope>
    <source>
        <strain evidence="1 2">DSM 14219</strain>
    </source>
</reference>
<gene>
    <name evidence="1" type="ORF">BCF58_1034</name>
</gene>
<sequence>MRNTIYDNIYKRIQKQECTLTFEKSKVIEEVCQMMSLLNESLLELKKYVLRIGFESPSEEIEFFKKIKPGIQGKLIYYNRIFKIETTSPVKEGGCYYKHLTDQQTLLQKEFKQHFANSEFYRYYRSLREDQDDIYFRLGNISVTWGLQNFAFDIDYQFSTYYDSQVAFIIANDLINNYIMLRLNPDKDIEFSKSINYQNYHDLFWTDSKNALIELIYALHASRALSNGRLGISKICNVFSELFSIDVGDLHHAFHRMKVRAGSKTAFLDQLKENLEQYMNKDL</sequence>
<dbReference type="EMBL" id="RBXB01000001">
    <property type="protein sequence ID" value="RKT01809.1"/>
    <property type="molecule type" value="Genomic_DNA"/>
</dbReference>
<keyword evidence="2" id="KW-1185">Reference proteome</keyword>
<accession>A0A495SNB3</accession>
<protein>
    <submittedName>
        <fullName evidence="1">RteC protein</fullName>
    </submittedName>
</protein>
<dbReference type="OrthoDB" id="790983at2"/>
<dbReference type="InterPro" id="IPR018534">
    <property type="entry name" value="Tet_reg_excision_RteC"/>
</dbReference>
<dbReference type="AlphaFoldDB" id="A0A495SNB3"/>
<proteinExistence type="predicted"/>
<organism evidence="1 2">
    <name type="scientific">Chryseobacterium defluvii</name>
    <dbReference type="NCBI Taxonomy" id="160396"/>
    <lineage>
        <taxon>Bacteria</taxon>
        <taxon>Pseudomonadati</taxon>
        <taxon>Bacteroidota</taxon>
        <taxon>Flavobacteriia</taxon>
        <taxon>Flavobacteriales</taxon>
        <taxon>Weeksellaceae</taxon>
        <taxon>Chryseobacterium group</taxon>
        <taxon>Chryseobacterium</taxon>
    </lineage>
</organism>
<dbReference type="Pfam" id="PF09357">
    <property type="entry name" value="RteC"/>
    <property type="match status" value="1"/>
</dbReference>
<comment type="caution">
    <text evidence="1">The sequence shown here is derived from an EMBL/GenBank/DDBJ whole genome shotgun (WGS) entry which is preliminary data.</text>
</comment>